<dbReference type="GO" id="GO:0008483">
    <property type="term" value="F:transaminase activity"/>
    <property type="evidence" value="ECO:0007669"/>
    <property type="project" value="UniProtKB-KW"/>
</dbReference>
<name>A0A1U7NQ08_9FIRM</name>
<dbReference type="Gene3D" id="3.40.640.10">
    <property type="entry name" value="Type I PLP-dependent aspartate aminotransferase-like (Major domain)"/>
    <property type="match status" value="1"/>
</dbReference>
<feature type="domain" description="Aminotransferase class I/classII large" evidence="7">
    <location>
        <begin position="42"/>
        <end position="400"/>
    </location>
</feature>
<evidence type="ECO:0000256" key="3">
    <source>
        <dbReference type="ARBA" id="ARBA00011738"/>
    </source>
</evidence>
<dbReference type="InterPro" id="IPR015424">
    <property type="entry name" value="PyrdxlP-dep_Trfase"/>
</dbReference>
<reference evidence="8 9" key="1">
    <citation type="submission" date="2016-11" db="EMBL/GenBank/DDBJ databases">
        <title>Description of two novel members of the family Erysipelotrichaceae: Ileibacterium lipovorans gen. nov., sp. nov. and Dubosiella newyorkensis, gen. nov., sp. nov.</title>
        <authorList>
            <person name="Cox L.M."/>
            <person name="Sohn J."/>
            <person name="Tyrrell K.L."/>
            <person name="Citron D.M."/>
            <person name="Lawson P.A."/>
            <person name="Patel N.B."/>
            <person name="Iizumi T."/>
            <person name="Perez-Perez G.I."/>
            <person name="Goldstein E.J."/>
            <person name="Blaser M.J."/>
        </authorList>
    </citation>
    <scope>NUCLEOTIDE SEQUENCE [LARGE SCALE GENOMIC DNA]</scope>
    <source>
        <strain evidence="8 9">NYU-BL-A4</strain>
    </source>
</reference>
<evidence type="ECO:0000256" key="2">
    <source>
        <dbReference type="ARBA" id="ARBA00007441"/>
    </source>
</evidence>
<keyword evidence="4 8" id="KW-0032">Aminotransferase</keyword>
<dbReference type="InterPro" id="IPR015421">
    <property type="entry name" value="PyrdxlP-dep_Trfase_major"/>
</dbReference>
<evidence type="ECO:0000313" key="8">
    <source>
        <dbReference type="EMBL" id="OLU47725.1"/>
    </source>
</evidence>
<evidence type="ECO:0000313" key="9">
    <source>
        <dbReference type="Proteomes" id="UP000186705"/>
    </source>
</evidence>
<dbReference type="InterPro" id="IPR015422">
    <property type="entry name" value="PyrdxlP-dep_Trfase_small"/>
</dbReference>
<dbReference type="Proteomes" id="UP000186705">
    <property type="component" value="Unassembled WGS sequence"/>
</dbReference>
<dbReference type="RefSeq" id="WP_076340698.1">
    <property type="nucleotide sequence ID" value="NZ_CAPDDE010000016.1"/>
</dbReference>
<dbReference type="STRING" id="1862672.BO225_02470"/>
<organism evidence="8 9">
    <name type="scientific">Dubosiella newyorkensis</name>
    <dbReference type="NCBI Taxonomy" id="1862672"/>
    <lineage>
        <taxon>Bacteria</taxon>
        <taxon>Bacillati</taxon>
        <taxon>Bacillota</taxon>
        <taxon>Erysipelotrichia</taxon>
        <taxon>Erysipelotrichales</taxon>
        <taxon>Erysipelotrichaceae</taxon>
        <taxon>Dubosiella</taxon>
    </lineage>
</organism>
<dbReference type="Gene3D" id="3.90.1150.10">
    <property type="entry name" value="Aspartate Aminotransferase, domain 1"/>
    <property type="match status" value="1"/>
</dbReference>
<evidence type="ECO:0000256" key="1">
    <source>
        <dbReference type="ARBA" id="ARBA00001933"/>
    </source>
</evidence>
<dbReference type="GO" id="GO:0042802">
    <property type="term" value="F:identical protein binding"/>
    <property type="evidence" value="ECO:0007669"/>
    <property type="project" value="TreeGrafter"/>
</dbReference>
<dbReference type="EMBL" id="MPKA01000044">
    <property type="protein sequence ID" value="OLU47725.1"/>
    <property type="molecule type" value="Genomic_DNA"/>
</dbReference>
<proteinExistence type="inferred from homology"/>
<protein>
    <submittedName>
        <fullName evidence="8">Aspartate/aromatic aminotransferase</fullName>
    </submittedName>
</protein>
<sequence length="408" mass="46229">MNFVKDSVNQEPIVDTVFVIVDAAKKAKEKFGEDAVVDATIGSLYDEEGRLVALPSVFESLKNLDNRVLAKYAASFTGNPDFKDHVKKWVLQDRSSLYTDVIATPGGTGAVGMVVNECLDPGQTLIIPEIAWGSYALMAQMNNVDVARYHLFDGDRFDLDSFKKTCEEVMKKQDRLVIIINDPCHNPTGYSLSRKEWSDVIEFLNVCSQTHSVVLLNDIAYIDYSYRQEKAKEYFEVFDQISDNIVVVIAFSLSKSMTSYGLRCGAALLLAKKEEAIDQVKTVFEKDARATWSNINNGAMAMFVDVMDHRLEDYEKEKAYYVDLLKKRSDLFLKEANEVGLAHYPYKEGFFVTLSMDNDLRDRFHQALMDEHIYTVKVNQGIRVAICSLSLEKTKGLAKRMKEILNTI</sequence>
<dbReference type="InterPro" id="IPR000796">
    <property type="entry name" value="Asp_trans"/>
</dbReference>
<dbReference type="AlphaFoldDB" id="A0A1U7NQ08"/>
<keyword evidence="6" id="KW-0663">Pyridoxal phosphate</keyword>
<keyword evidence="5 8" id="KW-0808">Transferase</keyword>
<comment type="similarity">
    <text evidence="2">Belongs to the class-I pyridoxal-phosphate-dependent aminotransferase family.</text>
</comment>
<dbReference type="SUPFAM" id="SSF53383">
    <property type="entry name" value="PLP-dependent transferases"/>
    <property type="match status" value="1"/>
</dbReference>
<dbReference type="InterPro" id="IPR004839">
    <property type="entry name" value="Aminotransferase_I/II_large"/>
</dbReference>
<evidence type="ECO:0000256" key="4">
    <source>
        <dbReference type="ARBA" id="ARBA00022576"/>
    </source>
</evidence>
<comment type="cofactor">
    <cofactor evidence="1">
        <name>pyridoxal 5'-phosphate</name>
        <dbReference type="ChEBI" id="CHEBI:597326"/>
    </cofactor>
</comment>
<dbReference type="GeneID" id="78274812"/>
<evidence type="ECO:0000259" key="7">
    <source>
        <dbReference type="Pfam" id="PF00155"/>
    </source>
</evidence>
<gene>
    <name evidence="8" type="ORF">BO225_02470</name>
</gene>
<dbReference type="PANTHER" id="PTHR11879:SF22">
    <property type="entry name" value="ASPARTATE AMINOTRANSFERASE, MITOCHONDRIAL"/>
    <property type="match status" value="1"/>
</dbReference>
<keyword evidence="9" id="KW-1185">Reference proteome</keyword>
<evidence type="ECO:0000256" key="5">
    <source>
        <dbReference type="ARBA" id="ARBA00022679"/>
    </source>
</evidence>
<dbReference type="PANTHER" id="PTHR11879">
    <property type="entry name" value="ASPARTATE AMINOTRANSFERASE"/>
    <property type="match status" value="1"/>
</dbReference>
<dbReference type="Pfam" id="PF00155">
    <property type="entry name" value="Aminotran_1_2"/>
    <property type="match status" value="1"/>
</dbReference>
<dbReference type="CDD" id="cd00609">
    <property type="entry name" value="AAT_like"/>
    <property type="match status" value="1"/>
</dbReference>
<dbReference type="GO" id="GO:0006520">
    <property type="term" value="P:amino acid metabolic process"/>
    <property type="evidence" value="ECO:0007669"/>
    <property type="project" value="InterPro"/>
</dbReference>
<dbReference type="GO" id="GO:0030170">
    <property type="term" value="F:pyridoxal phosphate binding"/>
    <property type="evidence" value="ECO:0007669"/>
    <property type="project" value="InterPro"/>
</dbReference>
<comment type="caution">
    <text evidence="8">The sequence shown here is derived from an EMBL/GenBank/DDBJ whole genome shotgun (WGS) entry which is preliminary data.</text>
</comment>
<accession>A0A1U7NQ08</accession>
<evidence type="ECO:0000256" key="6">
    <source>
        <dbReference type="ARBA" id="ARBA00022898"/>
    </source>
</evidence>
<comment type="subunit">
    <text evidence="3">Homodimer.</text>
</comment>
<dbReference type="OrthoDB" id="9766445at2"/>